<feature type="region of interest" description="Disordered" evidence="1">
    <location>
        <begin position="220"/>
        <end position="239"/>
    </location>
</feature>
<dbReference type="SUPFAM" id="SSF49503">
    <property type="entry name" value="Cupredoxins"/>
    <property type="match status" value="1"/>
</dbReference>
<keyword evidence="2" id="KW-0472">Membrane</keyword>
<accession>A0A165FY43</accession>
<feature type="compositionally biased region" description="Low complexity" evidence="1">
    <location>
        <begin position="292"/>
        <end position="303"/>
    </location>
</feature>
<keyword evidence="3" id="KW-0732">Signal</keyword>
<keyword evidence="2" id="KW-0812">Transmembrane</keyword>
<protein>
    <recommendedName>
        <fullName evidence="6">Cupredoxin</fullName>
    </recommendedName>
</protein>
<proteinExistence type="predicted"/>
<feature type="region of interest" description="Disordered" evidence="1">
    <location>
        <begin position="273"/>
        <end position="335"/>
    </location>
</feature>
<dbReference type="InterPro" id="IPR052953">
    <property type="entry name" value="Ser-rich/MCO-related"/>
</dbReference>
<evidence type="ECO:0008006" key="6">
    <source>
        <dbReference type="Google" id="ProtNLM"/>
    </source>
</evidence>
<evidence type="ECO:0000256" key="2">
    <source>
        <dbReference type="SAM" id="Phobius"/>
    </source>
</evidence>
<keyword evidence="2" id="KW-1133">Transmembrane helix</keyword>
<feature type="compositionally biased region" description="Pro residues" evidence="1">
    <location>
        <begin position="304"/>
        <end position="315"/>
    </location>
</feature>
<reference evidence="4 5" key="1">
    <citation type="journal article" date="2016" name="Mol. Biol. Evol.">
        <title>Comparative Genomics of Early-Diverging Mushroom-Forming Fungi Provides Insights into the Origins of Lignocellulose Decay Capabilities.</title>
        <authorList>
            <person name="Nagy L.G."/>
            <person name="Riley R."/>
            <person name="Tritt A."/>
            <person name="Adam C."/>
            <person name="Daum C."/>
            <person name="Floudas D."/>
            <person name="Sun H."/>
            <person name="Yadav J.S."/>
            <person name="Pangilinan J."/>
            <person name="Larsson K.H."/>
            <person name="Matsuura K."/>
            <person name="Barry K."/>
            <person name="Labutti K."/>
            <person name="Kuo R."/>
            <person name="Ohm R.A."/>
            <person name="Bhattacharya S.S."/>
            <person name="Shirouzu T."/>
            <person name="Yoshinaga Y."/>
            <person name="Martin F.M."/>
            <person name="Grigoriev I.V."/>
            <person name="Hibbett D.S."/>
        </authorList>
    </citation>
    <scope>NUCLEOTIDE SEQUENCE [LARGE SCALE GENOMIC DNA]</scope>
    <source>
        <strain evidence="4 5">HHB12029</strain>
    </source>
</reference>
<dbReference type="Proteomes" id="UP000077266">
    <property type="component" value="Unassembled WGS sequence"/>
</dbReference>
<dbReference type="Gene3D" id="2.60.40.420">
    <property type="entry name" value="Cupredoxins - blue copper proteins"/>
    <property type="match status" value="1"/>
</dbReference>
<dbReference type="OrthoDB" id="1921208at2759"/>
<feature type="compositionally biased region" description="Basic and acidic residues" evidence="1">
    <location>
        <begin position="230"/>
        <end position="239"/>
    </location>
</feature>
<dbReference type="InParanoid" id="A0A165FY43"/>
<evidence type="ECO:0000313" key="5">
    <source>
        <dbReference type="Proteomes" id="UP000077266"/>
    </source>
</evidence>
<dbReference type="PANTHER" id="PTHR34883">
    <property type="entry name" value="SERINE-RICH PROTEIN, PUTATIVE-RELATED-RELATED"/>
    <property type="match status" value="1"/>
</dbReference>
<dbReference type="CDD" id="cd00920">
    <property type="entry name" value="Cupredoxin"/>
    <property type="match status" value="1"/>
</dbReference>
<evidence type="ECO:0000313" key="4">
    <source>
        <dbReference type="EMBL" id="KZV89701.1"/>
    </source>
</evidence>
<dbReference type="EMBL" id="KV426066">
    <property type="protein sequence ID" value="KZV89701.1"/>
    <property type="molecule type" value="Genomic_DNA"/>
</dbReference>
<dbReference type="AlphaFoldDB" id="A0A165FY43"/>
<organism evidence="4 5">
    <name type="scientific">Exidia glandulosa HHB12029</name>
    <dbReference type="NCBI Taxonomy" id="1314781"/>
    <lineage>
        <taxon>Eukaryota</taxon>
        <taxon>Fungi</taxon>
        <taxon>Dikarya</taxon>
        <taxon>Basidiomycota</taxon>
        <taxon>Agaricomycotina</taxon>
        <taxon>Agaricomycetes</taxon>
        <taxon>Auriculariales</taxon>
        <taxon>Exidiaceae</taxon>
        <taxon>Exidia</taxon>
    </lineage>
</organism>
<dbReference type="PANTHER" id="PTHR34883:SF15">
    <property type="entry name" value="EXTRACELLULAR SERINE-RICH PROTEIN"/>
    <property type="match status" value="1"/>
</dbReference>
<name>A0A165FY43_EXIGL</name>
<evidence type="ECO:0000256" key="3">
    <source>
        <dbReference type="SAM" id="SignalP"/>
    </source>
</evidence>
<dbReference type="STRING" id="1314781.A0A165FY43"/>
<keyword evidence="5" id="KW-1185">Reference proteome</keyword>
<gene>
    <name evidence="4" type="ORF">EXIGLDRAFT_721116</name>
</gene>
<feature type="chain" id="PRO_5007857974" description="Cupredoxin" evidence="3">
    <location>
        <begin position="22"/>
        <end position="335"/>
    </location>
</feature>
<feature type="signal peptide" evidence="3">
    <location>
        <begin position="1"/>
        <end position="21"/>
    </location>
</feature>
<feature type="transmembrane region" description="Helical" evidence="2">
    <location>
        <begin position="169"/>
        <end position="195"/>
    </location>
</feature>
<evidence type="ECO:0000256" key="1">
    <source>
        <dbReference type="SAM" id="MobiDB-lite"/>
    </source>
</evidence>
<sequence>MRLRTLVVAAGAAVLAGAVQHQIVTGRAGDYFFMPRTVNAEPGESVIFAFPPGANHSVIQSRPDAPCTALEGGFRSRHFDLTRSTDQRDRQFFVIQVNNTDPIFFYCAVPGPPAHCTNGMFGVINAANESVVDAYESKVLTLTALPTQPWMDTYTGIDDRPQTDSWKRVWGIVVGVAGGLAVLVCVTCCGCWCCCGKALMRRQAALARIHNLSVVGPGASTAAPVNRHPTAHDDELPAYEERNRDVAVQVPHYDESAPAYDHHQRDRDVEAQAGLDVEMTPVTPRRPPGLPSPLRSEPADVPLPSTPPPTFPEPPTSLATQSRFAGIIPSAPPPT</sequence>
<dbReference type="InterPro" id="IPR008972">
    <property type="entry name" value="Cupredoxin"/>
</dbReference>